<dbReference type="AlphaFoldDB" id="A0A4S4C4S1"/>
<reference evidence="1 2" key="1">
    <citation type="submission" date="2019-04" db="EMBL/GenBank/DDBJ databases">
        <title>Bacillus sediminilitoris sp. nov., isolated from a tidal flat sediment on the East China Sea.</title>
        <authorList>
            <person name="Wei Y."/>
            <person name="Mao H."/>
            <person name="Fang J."/>
        </authorList>
    </citation>
    <scope>NUCLEOTIDE SEQUENCE [LARGE SCALE GENOMIC DNA]</scope>
    <source>
        <strain evidence="1 2">DSL-17</strain>
    </source>
</reference>
<dbReference type="EMBL" id="SSNT01000001">
    <property type="protein sequence ID" value="THF82787.1"/>
    <property type="molecule type" value="Genomic_DNA"/>
</dbReference>
<evidence type="ECO:0000313" key="2">
    <source>
        <dbReference type="Proteomes" id="UP000310334"/>
    </source>
</evidence>
<evidence type="ECO:0000313" key="1">
    <source>
        <dbReference type="EMBL" id="THF82787.1"/>
    </source>
</evidence>
<keyword evidence="2" id="KW-1185">Reference proteome</keyword>
<dbReference type="Proteomes" id="UP000310334">
    <property type="component" value="Unassembled WGS sequence"/>
</dbReference>
<gene>
    <name evidence="1" type="ORF">E6W99_00025</name>
</gene>
<name>A0A4S4C4S1_9BACI</name>
<accession>A0A4S4C4S1</accession>
<sequence>MYDDQQFQLISKALSSTKQSLVEQIGYESSAVLQIGQAKEDMIKALAHASSIDHQLIVDTLFDE</sequence>
<comment type="caution">
    <text evidence="1">The sequence shown here is derived from an EMBL/GenBank/DDBJ whole genome shotgun (WGS) entry which is preliminary data.</text>
</comment>
<organism evidence="1 2">
    <name type="scientific">Metabacillus sediminilitoris</name>
    <dbReference type="NCBI Taxonomy" id="2567941"/>
    <lineage>
        <taxon>Bacteria</taxon>
        <taxon>Bacillati</taxon>
        <taxon>Bacillota</taxon>
        <taxon>Bacilli</taxon>
        <taxon>Bacillales</taxon>
        <taxon>Bacillaceae</taxon>
        <taxon>Metabacillus</taxon>
    </lineage>
</organism>
<dbReference type="OrthoDB" id="2888858at2"/>
<dbReference type="RefSeq" id="WP_136351030.1">
    <property type="nucleotide sequence ID" value="NZ_CP046266.1"/>
</dbReference>
<proteinExistence type="predicted"/>
<protein>
    <submittedName>
        <fullName evidence="1">Uncharacterized protein</fullName>
    </submittedName>
</protein>